<feature type="signal peptide" evidence="1">
    <location>
        <begin position="1"/>
        <end position="20"/>
    </location>
</feature>
<dbReference type="KEGG" id="mod:AS202_14280"/>
<dbReference type="Pfam" id="PF13568">
    <property type="entry name" value="OMP_b-brl_2"/>
    <property type="match status" value="1"/>
</dbReference>
<reference evidence="3 4" key="1">
    <citation type="journal article" date="2016" name="J. Zhejiang Univ. Sci. B">
        <title>Antibiotic resistance mechanisms of Myroides sp.</title>
        <authorList>
            <person name="Hu S."/>
            <person name="Yuan S."/>
            <person name="Qu H."/>
            <person name="Jiang T."/>
            <person name="Zhou Y."/>
            <person name="Wang M."/>
            <person name="Ming D."/>
        </authorList>
    </citation>
    <scope>NUCLEOTIDE SEQUENCE [LARGE SCALE GENOMIC DNA]</scope>
    <source>
        <strain evidence="3 4">PR63039</strain>
    </source>
</reference>
<evidence type="ECO:0000259" key="2">
    <source>
        <dbReference type="Pfam" id="PF13568"/>
    </source>
</evidence>
<keyword evidence="1" id="KW-0732">Signal</keyword>
<dbReference type="SUPFAM" id="SSF56925">
    <property type="entry name" value="OMPA-like"/>
    <property type="match status" value="1"/>
</dbReference>
<sequence>MKKLLLTTLAFMAISTAAVAQHHEEGKTKVSFGVKAGFNQTIVTKIDDIVGKSGFHIGGVVEAKFSKRFALQGELLYTTMGGKLESLDIPWISTASYDGKVKLNYIAVPIMAKVFVTEGFNIQVGPQFNFAVKTEGEINGKTGDIGELVNKFDLGLNAGLGYDFRNNLFIDMRTSFGVIDVFKDVPSSNKNFAFMVGVGYKF</sequence>
<feature type="domain" description="Outer membrane protein beta-barrel" evidence="2">
    <location>
        <begin position="20"/>
        <end position="182"/>
    </location>
</feature>
<feature type="chain" id="PRO_5042488916" description="Outer membrane protein beta-barrel domain-containing protein" evidence="1">
    <location>
        <begin position="21"/>
        <end position="202"/>
    </location>
</feature>
<name>A0AAI8G5V8_9FLAO</name>
<proteinExistence type="predicted"/>
<organism evidence="3 4">
    <name type="scientific">Myroides odoratimimus</name>
    <dbReference type="NCBI Taxonomy" id="76832"/>
    <lineage>
        <taxon>Bacteria</taxon>
        <taxon>Pseudomonadati</taxon>
        <taxon>Bacteroidota</taxon>
        <taxon>Flavobacteriia</taxon>
        <taxon>Flavobacteriales</taxon>
        <taxon>Flavobacteriaceae</taxon>
        <taxon>Myroides</taxon>
    </lineage>
</organism>
<dbReference type="EMBL" id="CP013690">
    <property type="protein sequence ID" value="ALU27256.1"/>
    <property type="molecule type" value="Genomic_DNA"/>
</dbReference>
<dbReference type="InterPro" id="IPR011250">
    <property type="entry name" value="OMP/PagP_B-barrel"/>
</dbReference>
<evidence type="ECO:0000313" key="4">
    <source>
        <dbReference type="Proteomes" id="UP000069030"/>
    </source>
</evidence>
<protein>
    <recommendedName>
        <fullName evidence="2">Outer membrane protein beta-barrel domain-containing protein</fullName>
    </recommendedName>
</protein>
<dbReference type="Gene3D" id="2.40.160.20">
    <property type="match status" value="1"/>
</dbReference>
<dbReference type="Proteomes" id="UP000069030">
    <property type="component" value="Chromosome"/>
</dbReference>
<dbReference type="GO" id="GO:0044384">
    <property type="term" value="C:host outer membrane"/>
    <property type="evidence" value="ECO:0007669"/>
    <property type="project" value="InterPro"/>
</dbReference>
<dbReference type="RefSeq" id="WP_006258871.1">
    <property type="nucleotide sequence ID" value="NZ_CP013690.1"/>
</dbReference>
<evidence type="ECO:0000313" key="3">
    <source>
        <dbReference type="EMBL" id="ALU27256.1"/>
    </source>
</evidence>
<dbReference type="InterPro" id="IPR025665">
    <property type="entry name" value="Beta-barrel_OMP_2"/>
</dbReference>
<dbReference type="InterPro" id="IPR000758">
    <property type="entry name" value="Enterovir_OMP"/>
</dbReference>
<gene>
    <name evidence="3" type="ORF">AS202_14280</name>
</gene>
<evidence type="ECO:0000256" key="1">
    <source>
        <dbReference type="SAM" id="SignalP"/>
    </source>
</evidence>
<dbReference type="PROSITE" id="PS00695">
    <property type="entry name" value="ENT_VIR_OMP_2"/>
    <property type="match status" value="1"/>
</dbReference>
<dbReference type="AlphaFoldDB" id="A0AAI8G5V8"/>
<accession>A0AAI8G5V8</accession>